<keyword evidence="2" id="KW-1185">Reference proteome</keyword>
<sequence>MASFISISSLPSFSPTSRHRSLPCRTRVLVLPVKCLSTGPRRPSESDPETTTSSSSLSSSISTYRWCAGIGGLGLLETAYLSYLKLTDSDAFCPIGGGSCGDVLNSDYAVVFGVPLPFIGMFAYGLVATIGLQLARKNFPFGIDESYGRLILLGSSTSMAAASAYFLYILSTKFSGASCSYCLSSALLSFSLFFITLKEFGLQEMQKVVGVQLCIVSLVIATLSTSYASLQPISSSLAEVDLPFFETEITTPSSPFAVALAKHLHAIGAKMYGAFWCSHCLEQKQMFGSEAVKQLDYVECFPDGYRKGTKIAKACADAKIEGFPTWVINGQVFSRRGRIVRPCRDIWVFQVQSA</sequence>
<organism evidence="1 2">
    <name type="scientific">Melia azedarach</name>
    <name type="common">Chinaberry tree</name>
    <dbReference type="NCBI Taxonomy" id="155640"/>
    <lineage>
        <taxon>Eukaryota</taxon>
        <taxon>Viridiplantae</taxon>
        <taxon>Streptophyta</taxon>
        <taxon>Embryophyta</taxon>
        <taxon>Tracheophyta</taxon>
        <taxon>Spermatophyta</taxon>
        <taxon>Magnoliopsida</taxon>
        <taxon>eudicotyledons</taxon>
        <taxon>Gunneridae</taxon>
        <taxon>Pentapetalae</taxon>
        <taxon>rosids</taxon>
        <taxon>malvids</taxon>
        <taxon>Sapindales</taxon>
        <taxon>Meliaceae</taxon>
        <taxon>Melia</taxon>
    </lineage>
</organism>
<evidence type="ECO:0000313" key="1">
    <source>
        <dbReference type="EMBL" id="KAJ4714106.1"/>
    </source>
</evidence>
<dbReference type="Proteomes" id="UP001164539">
    <property type="component" value="Chromosome 7"/>
</dbReference>
<proteinExistence type="predicted"/>
<protein>
    <submittedName>
        <fullName evidence="1">Thiol-disulfide oxidoreductase LTO1-like</fullName>
    </submittedName>
</protein>
<dbReference type="EMBL" id="CM051400">
    <property type="protein sequence ID" value="KAJ4714106.1"/>
    <property type="molecule type" value="Genomic_DNA"/>
</dbReference>
<name>A0ACC1XSF6_MELAZ</name>
<reference evidence="1 2" key="1">
    <citation type="journal article" date="2023" name="Science">
        <title>Complex scaffold remodeling in plant triterpene biosynthesis.</title>
        <authorList>
            <person name="De La Pena R."/>
            <person name="Hodgson H."/>
            <person name="Liu J.C."/>
            <person name="Stephenson M.J."/>
            <person name="Martin A.C."/>
            <person name="Owen C."/>
            <person name="Harkess A."/>
            <person name="Leebens-Mack J."/>
            <person name="Jimenez L.E."/>
            <person name="Osbourn A."/>
            <person name="Sattely E.S."/>
        </authorList>
    </citation>
    <scope>NUCLEOTIDE SEQUENCE [LARGE SCALE GENOMIC DNA]</scope>
    <source>
        <strain evidence="2">cv. JPN11</strain>
        <tissue evidence="1">Leaf</tissue>
    </source>
</reference>
<accession>A0ACC1XSF6</accession>
<gene>
    <name evidence="1" type="ORF">OWV82_012638</name>
</gene>
<comment type="caution">
    <text evidence="1">The sequence shown here is derived from an EMBL/GenBank/DDBJ whole genome shotgun (WGS) entry which is preliminary data.</text>
</comment>
<evidence type="ECO:0000313" key="2">
    <source>
        <dbReference type="Proteomes" id="UP001164539"/>
    </source>
</evidence>